<comment type="caution">
    <text evidence="1">The sequence shown here is derived from an EMBL/GenBank/DDBJ whole genome shotgun (WGS) entry which is preliminary data.</text>
</comment>
<gene>
    <name evidence="1" type="ORF">D1610_16720</name>
</gene>
<dbReference type="OrthoDB" id="9799937at2"/>
<keyword evidence="2" id="KW-1185">Reference proteome</keyword>
<name>A0A396RJE4_9SPHN</name>
<proteinExistence type="predicted"/>
<dbReference type="Pfam" id="PF06108">
    <property type="entry name" value="DUF952"/>
    <property type="match status" value="1"/>
</dbReference>
<dbReference type="SUPFAM" id="SSF56399">
    <property type="entry name" value="ADP-ribosylation"/>
    <property type="match status" value="1"/>
</dbReference>
<dbReference type="PANTHER" id="PTHR34129:SF1">
    <property type="entry name" value="DUF952 DOMAIN-CONTAINING PROTEIN"/>
    <property type="match status" value="1"/>
</dbReference>
<sequence length="116" mass="12479">MTERPTTAYKILTAAEMAALEADGSFAGSPDDRRDGYIHLSTAAQLDGTLARHFAGQTDLHLAAVDLAALADTVRWEPARDSEFPHIHGPLPLDAVIAYSPLERDEDGKVRLPVTG</sequence>
<organism evidence="1 2">
    <name type="scientific">Sphingomonas gilva</name>
    <dbReference type="NCBI Taxonomy" id="2305907"/>
    <lineage>
        <taxon>Bacteria</taxon>
        <taxon>Pseudomonadati</taxon>
        <taxon>Pseudomonadota</taxon>
        <taxon>Alphaproteobacteria</taxon>
        <taxon>Sphingomonadales</taxon>
        <taxon>Sphingomonadaceae</taxon>
        <taxon>Sphingomonas</taxon>
    </lineage>
</organism>
<accession>A0A396RJE4</accession>
<dbReference type="RefSeq" id="WP_118865340.1">
    <property type="nucleotide sequence ID" value="NZ_QWLV01000013.1"/>
</dbReference>
<protein>
    <submittedName>
        <fullName evidence="1">DUF952 domain-containing protein</fullName>
    </submittedName>
</protein>
<dbReference type="PANTHER" id="PTHR34129">
    <property type="entry name" value="BLR1139 PROTEIN"/>
    <property type="match status" value="1"/>
</dbReference>
<dbReference type="AlphaFoldDB" id="A0A396RJE4"/>
<dbReference type="Gene3D" id="3.20.170.20">
    <property type="entry name" value="Protein of unknown function DUF952"/>
    <property type="match status" value="1"/>
</dbReference>
<dbReference type="InterPro" id="IPR009297">
    <property type="entry name" value="DUF952"/>
</dbReference>
<dbReference type="Proteomes" id="UP000266693">
    <property type="component" value="Unassembled WGS sequence"/>
</dbReference>
<evidence type="ECO:0000313" key="1">
    <source>
        <dbReference type="EMBL" id="RHW16254.1"/>
    </source>
</evidence>
<dbReference type="EMBL" id="QWLV01000013">
    <property type="protein sequence ID" value="RHW16254.1"/>
    <property type="molecule type" value="Genomic_DNA"/>
</dbReference>
<reference evidence="1 2" key="1">
    <citation type="submission" date="2018-08" db="EMBL/GenBank/DDBJ databases">
        <title>The multiple taxonomic identification of Sphingomonas gilva.</title>
        <authorList>
            <person name="Zhu D."/>
            <person name="Zheng S."/>
        </authorList>
    </citation>
    <scope>NUCLEOTIDE SEQUENCE [LARGE SCALE GENOMIC DNA]</scope>
    <source>
        <strain evidence="1 2">ZDH117</strain>
    </source>
</reference>
<evidence type="ECO:0000313" key="2">
    <source>
        <dbReference type="Proteomes" id="UP000266693"/>
    </source>
</evidence>